<keyword evidence="7" id="KW-1185">Reference proteome</keyword>
<evidence type="ECO:0000256" key="2">
    <source>
        <dbReference type="ARBA" id="ARBA00022679"/>
    </source>
</evidence>
<evidence type="ECO:0000256" key="1">
    <source>
        <dbReference type="ARBA" id="ARBA00022603"/>
    </source>
</evidence>
<evidence type="ECO:0000313" key="6">
    <source>
        <dbReference type="EMBL" id="OSQ53355.1"/>
    </source>
</evidence>
<evidence type="ECO:0000256" key="3">
    <source>
        <dbReference type="ARBA" id="ARBA00022691"/>
    </source>
</evidence>
<comment type="catalytic activity">
    <reaction evidence="5">
        <text>pseudouridine(1915) in 23S rRNA + S-adenosyl-L-methionine = N(3)-methylpseudouridine(1915) in 23S rRNA + S-adenosyl-L-homocysteine + H(+)</text>
        <dbReference type="Rhea" id="RHEA:42752"/>
        <dbReference type="Rhea" id="RHEA-COMP:10221"/>
        <dbReference type="Rhea" id="RHEA-COMP:10222"/>
        <dbReference type="ChEBI" id="CHEBI:15378"/>
        <dbReference type="ChEBI" id="CHEBI:57856"/>
        <dbReference type="ChEBI" id="CHEBI:59789"/>
        <dbReference type="ChEBI" id="CHEBI:65314"/>
        <dbReference type="ChEBI" id="CHEBI:74486"/>
        <dbReference type="EC" id="2.1.1.177"/>
    </reaction>
</comment>
<dbReference type="PANTHER" id="PTHR33603">
    <property type="entry name" value="METHYLTRANSFERASE"/>
    <property type="match status" value="1"/>
</dbReference>
<dbReference type="EMBL" id="JFKC01000001">
    <property type="protein sequence ID" value="OSQ53355.1"/>
    <property type="molecule type" value="Genomic_DNA"/>
</dbReference>
<dbReference type="Proteomes" id="UP000193926">
    <property type="component" value="Unassembled WGS sequence"/>
</dbReference>
<dbReference type="PIRSF" id="PIRSF004505">
    <property type="entry name" value="MT_bac"/>
    <property type="match status" value="1"/>
</dbReference>
<evidence type="ECO:0000313" key="7">
    <source>
        <dbReference type="Proteomes" id="UP000193926"/>
    </source>
</evidence>
<dbReference type="Pfam" id="PF02590">
    <property type="entry name" value="SPOUT_MTase"/>
    <property type="match status" value="1"/>
</dbReference>
<dbReference type="PANTHER" id="PTHR33603:SF1">
    <property type="entry name" value="RIBOSOMAL RNA LARGE SUBUNIT METHYLTRANSFERASE H"/>
    <property type="match status" value="1"/>
</dbReference>
<feature type="binding site" evidence="5">
    <location>
        <position position="105"/>
    </location>
    <ligand>
        <name>S-adenosyl-L-methionine</name>
        <dbReference type="ChEBI" id="CHEBI:59789"/>
    </ligand>
</feature>
<dbReference type="Gene3D" id="3.40.1280.10">
    <property type="match status" value="1"/>
</dbReference>
<proteinExistence type="inferred from homology"/>
<dbReference type="GO" id="GO:0070038">
    <property type="term" value="F:rRNA (pseudouridine-N3-)-methyltransferase activity"/>
    <property type="evidence" value="ECO:0007669"/>
    <property type="project" value="UniProtKB-UniRule"/>
</dbReference>
<comment type="similarity">
    <text evidence="4 5">Belongs to the RNA methyltransferase RlmH family.</text>
</comment>
<protein>
    <recommendedName>
        <fullName evidence="5">Ribosomal RNA large subunit methyltransferase H</fullName>
        <ecNumber evidence="5">2.1.1.177</ecNumber>
    </recommendedName>
    <alternativeName>
        <fullName evidence="5">23S rRNA (pseudouridine1915-N3)-methyltransferase</fullName>
    </alternativeName>
    <alternativeName>
        <fullName evidence="5">23S rRNA m3Psi1915 methyltransferase</fullName>
    </alternativeName>
    <alternativeName>
        <fullName evidence="5">rRNA (pseudouridine-N3-)-methyltransferase RlmH</fullName>
    </alternativeName>
</protein>
<accession>A0A1X4NQW2</accession>
<gene>
    <name evidence="5" type="primary">rlmH</name>
    <name evidence="6" type="ORF">MGEO_02070</name>
</gene>
<organism evidence="6 7">
    <name type="scientific">Marivita geojedonensis</name>
    <dbReference type="NCBI Taxonomy" id="1123756"/>
    <lineage>
        <taxon>Bacteria</taxon>
        <taxon>Pseudomonadati</taxon>
        <taxon>Pseudomonadota</taxon>
        <taxon>Alphaproteobacteria</taxon>
        <taxon>Rhodobacterales</taxon>
        <taxon>Roseobacteraceae</taxon>
        <taxon>Marivita</taxon>
    </lineage>
</organism>
<feature type="binding site" evidence="5">
    <location>
        <begin position="124"/>
        <end position="129"/>
    </location>
    <ligand>
        <name>S-adenosyl-L-methionine</name>
        <dbReference type="ChEBI" id="CHEBI:59789"/>
    </ligand>
</feature>
<dbReference type="GO" id="GO:0005737">
    <property type="term" value="C:cytoplasm"/>
    <property type="evidence" value="ECO:0007669"/>
    <property type="project" value="UniProtKB-SubCell"/>
</dbReference>
<dbReference type="NCBIfam" id="NF000988">
    <property type="entry name" value="PRK00103.2-2"/>
    <property type="match status" value="1"/>
</dbReference>
<dbReference type="OrthoDB" id="9806643at2"/>
<dbReference type="InterPro" id="IPR029026">
    <property type="entry name" value="tRNA_m1G_MTases_N"/>
</dbReference>
<sequence>MRVHLRAVGRLSGRSEERALVDDYLSRFGQTGRGLGWRFEGETEVEDKKNGGMAAEAALLRAAIPSGALLVCLDERGTLMSSPEFAKKLQGWADQGRSDVCFVIGGADGIDPSLRAEADMLLSFGKMVWPHKLVRVMIAEQLYRAASIIAGTPYHRD</sequence>
<keyword evidence="5" id="KW-0698">rRNA processing</keyword>
<comment type="caution">
    <text evidence="6">The sequence shown here is derived from an EMBL/GenBank/DDBJ whole genome shotgun (WGS) entry which is preliminary data.</text>
</comment>
<name>A0A1X4NQW2_9RHOB</name>
<dbReference type="NCBIfam" id="NF000989">
    <property type="entry name" value="PRK00103.2-3"/>
    <property type="match status" value="1"/>
</dbReference>
<keyword evidence="3 5" id="KW-0949">S-adenosyl-L-methionine</keyword>
<evidence type="ECO:0000256" key="5">
    <source>
        <dbReference type="HAMAP-Rule" id="MF_00658"/>
    </source>
</evidence>
<comment type="function">
    <text evidence="5">Specifically methylates the pseudouridine at position 1915 (m3Psi1915) in 23S rRNA.</text>
</comment>
<comment type="subunit">
    <text evidence="5">Homodimer.</text>
</comment>
<dbReference type="RefSeq" id="WP_085635021.1">
    <property type="nucleotide sequence ID" value="NZ_JFKC01000001.1"/>
</dbReference>
<dbReference type="STRING" id="1123756.MGEO_02070"/>
<dbReference type="SUPFAM" id="SSF75217">
    <property type="entry name" value="alpha/beta knot"/>
    <property type="match status" value="1"/>
</dbReference>
<reference evidence="6 7" key="1">
    <citation type="submission" date="2014-03" db="EMBL/GenBank/DDBJ databases">
        <title>The draft genome sequence of Marivita geojedonensis KCTC 23882.</title>
        <authorList>
            <person name="Lai Q."/>
            <person name="Shao Z."/>
        </authorList>
    </citation>
    <scope>NUCLEOTIDE SEQUENCE [LARGE SCALE GENOMIC DNA]</scope>
    <source>
        <strain evidence="6 7">DPG-138</strain>
    </source>
</reference>
<keyword evidence="5" id="KW-0963">Cytoplasm</keyword>
<dbReference type="AlphaFoldDB" id="A0A1X4NQW2"/>
<dbReference type="EC" id="2.1.1.177" evidence="5"/>
<comment type="subcellular location">
    <subcellularLocation>
        <location evidence="5">Cytoplasm</location>
    </subcellularLocation>
</comment>
<keyword evidence="1 5" id="KW-0489">Methyltransferase</keyword>
<dbReference type="InterPro" id="IPR029028">
    <property type="entry name" value="Alpha/beta_knot_MTases"/>
</dbReference>
<feature type="binding site" evidence="5">
    <location>
        <position position="73"/>
    </location>
    <ligand>
        <name>S-adenosyl-L-methionine</name>
        <dbReference type="ChEBI" id="CHEBI:59789"/>
    </ligand>
</feature>
<evidence type="ECO:0000256" key="4">
    <source>
        <dbReference type="ARBA" id="ARBA00038303"/>
    </source>
</evidence>
<dbReference type="InterPro" id="IPR003742">
    <property type="entry name" value="RlmH-like"/>
</dbReference>
<dbReference type="CDD" id="cd18081">
    <property type="entry name" value="RlmH-like"/>
    <property type="match status" value="1"/>
</dbReference>
<keyword evidence="2 5" id="KW-0808">Transferase</keyword>
<dbReference type="HAMAP" id="MF_00658">
    <property type="entry name" value="23SrRNA_methyltr_H"/>
    <property type="match status" value="1"/>
</dbReference>